<comment type="caution">
    <text evidence="1">The sequence shown here is derived from an EMBL/GenBank/DDBJ whole genome shotgun (WGS) entry which is preliminary data.</text>
</comment>
<dbReference type="AlphaFoldDB" id="A0A0G0BRN8"/>
<organism evidence="1 2">
    <name type="scientific">Candidatus Nomurabacteria bacterium GW2011_GWE1_35_16</name>
    <dbReference type="NCBI Taxonomy" id="1618761"/>
    <lineage>
        <taxon>Bacteria</taxon>
        <taxon>Candidatus Nomuraibacteriota</taxon>
    </lineage>
</organism>
<proteinExistence type="predicted"/>
<evidence type="ECO:0000313" key="1">
    <source>
        <dbReference type="EMBL" id="KKP66306.1"/>
    </source>
</evidence>
<name>A0A0G0BRN8_9BACT</name>
<sequence length="166" mass="17771">MIMYCFLTFKIINMKKSFSRFLMLVIMIVTSIVLLSNNKGIASSSNSSPPAKHFVVVDMTVASPEISLPVVVLPQTTARVENATVANEVILKTANQELSPGVVISSMVLQTKPPVQFLASNNCVNFTTFVDDAVATNLRDGSGCHVLKALMTSACMENLAGGNSIT</sequence>
<accession>A0A0G0BRN8</accession>
<reference evidence="1 2" key="1">
    <citation type="journal article" date="2015" name="Nature">
        <title>rRNA introns, odd ribosomes, and small enigmatic genomes across a large radiation of phyla.</title>
        <authorList>
            <person name="Brown C.T."/>
            <person name="Hug L.A."/>
            <person name="Thomas B.C."/>
            <person name="Sharon I."/>
            <person name="Castelle C.J."/>
            <person name="Singh A."/>
            <person name="Wilkins M.J."/>
            <person name="Williams K.H."/>
            <person name="Banfield J.F."/>
        </authorList>
    </citation>
    <scope>NUCLEOTIDE SEQUENCE [LARGE SCALE GENOMIC DNA]</scope>
</reference>
<protein>
    <submittedName>
        <fullName evidence="1">Uncharacterized protein</fullName>
    </submittedName>
</protein>
<dbReference type="Proteomes" id="UP000034952">
    <property type="component" value="Unassembled WGS sequence"/>
</dbReference>
<gene>
    <name evidence="1" type="ORF">UR64_C0009G0009</name>
</gene>
<dbReference type="EMBL" id="LBPY01000009">
    <property type="protein sequence ID" value="KKP66306.1"/>
    <property type="molecule type" value="Genomic_DNA"/>
</dbReference>
<evidence type="ECO:0000313" key="2">
    <source>
        <dbReference type="Proteomes" id="UP000034952"/>
    </source>
</evidence>